<protein>
    <submittedName>
        <fullName evidence="1">Uncharacterized protein</fullName>
    </submittedName>
</protein>
<dbReference type="Proteomes" id="UP001151760">
    <property type="component" value="Unassembled WGS sequence"/>
</dbReference>
<comment type="caution">
    <text evidence="1">The sequence shown here is derived from an EMBL/GenBank/DDBJ whole genome shotgun (WGS) entry which is preliminary data.</text>
</comment>
<keyword evidence="2" id="KW-1185">Reference proteome</keyword>
<name>A0ABQ5F2B5_9ASTR</name>
<proteinExistence type="predicted"/>
<evidence type="ECO:0000313" key="1">
    <source>
        <dbReference type="EMBL" id="GJT57466.1"/>
    </source>
</evidence>
<accession>A0ABQ5F2B5</accession>
<reference evidence="1" key="1">
    <citation type="journal article" date="2022" name="Int. J. Mol. Sci.">
        <title>Draft Genome of Tanacetum Coccineum: Genomic Comparison of Closely Related Tanacetum-Family Plants.</title>
        <authorList>
            <person name="Yamashiro T."/>
            <person name="Shiraishi A."/>
            <person name="Nakayama K."/>
            <person name="Satake H."/>
        </authorList>
    </citation>
    <scope>NUCLEOTIDE SEQUENCE</scope>
</reference>
<evidence type="ECO:0000313" key="2">
    <source>
        <dbReference type="Proteomes" id="UP001151760"/>
    </source>
</evidence>
<dbReference type="EMBL" id="BQNB010016934">
    <property type="protein sequence ID" value="GJT57466.1"/>
    <property type="molecule type" value="Genomic_DNA"/>
</dbReference>
<organism evidence="1 2">
    <name type="scientific">Tanacetum coccineum</name>
    <dbReference type="NCBI Taxonomy" id="301880"/>
    <lineage>
        <taxon>Eukaryota</taxon>
        <taxon>Viridiplantae</taxon>
        <taxon>Streptophyta</taxon>
        <taxon>Embryophyta</taxon>
        <taxon>Tracheophyta</taxon>
        <taxon>Spermatophyta</taxon>
        <taxon>Magnoliopsida</taxon>
        <taxon>eudicotyledons</taxon>
        <taxon>Gunneridae</taxon>
        <taxon>Pentapetalae</taxon>
        <taxon>asterids</taxon>
        <taxon>campanulids</taxon>
        <taxon>Asterales</taxon>
        <taxon>Asteraceae</taxon>
        <taxon>Asteroideae</taxon>
        <taxon>Anthemideae</taxon>
        <taxon>Anthemidinae</taxon>
        <taxon>Tanacetum</taxon>
    </lineage>
</organism>
<gene>
    <name evidence="1" type="ORF">Tco_0992520</name>
</gene>
<sequence>MLPLSSMPPISLLPPFMVCGDGDRCVRLMSLDFLILDVTPLKEEAVMKKKYGEANRVSFVRPTESNIYRNSLLEQLLMESKVLCRLDQWNAYGN</sequence>
<reference evidence="1" key="2">
    <citation type="submission" date="2022-01" db="EMBL/GenBank/DDBJ databases">
        <authorList>
            <person name="Yamashiro T."/>
            <person name="Shiraishi A."/>
            <person name="Satake H."/>
            <person name="Nakayama K."/>
        </authorList>
    </citation>
    <scope>NUCLEOTIDE SEQUENCE</scope>
</reference>